<keyword evidence="3 5" id="KW-1133">Transmembrane helix</keyword>
<dbReference type="PROSITE" id="PS50850">
    <property type="entry name" value="MFS"/>
    <property type="match status" value="1"/>
</dbReference>
<name>A0ABR4L1B5_9EURO</name>
<feature type="transmembrane region" description="Helical" evidence="5">
    <location>
        <begin position="307"/>
        <end position="331"/>
    </location>
</feature>
<dbReference type="InterPro" id="IPR011701">
    <property type="entry name" value="MFS"/>
</dbReference>
<dbReference type="SUPFAM" id="SSF103473">
    <property type="entry name" value="MFS general substrate transporter"/>
    <property type="match status" value="1"/>
</dbReference>
<organism evidence="7 8">
    <name type="scientific">Aspergillus pseudoustus</name>
    <dbReference type="NCBI Taxonomy" id="1810923"/>
    <lineage>
        <taxon>Eukaryota</taxon>
        <taxon>Fungi</taxon>
        <taxon>Dikarya</taxon>
        <taxon>Ascomycota</taxon>
        <taxon>Pezizomycotina</taxon>
        <taxon>Eurotiomycetes</taxon>
        <taxon>Eurotiomycetidae</taxon>
        <taxon>Eurotiales</taxon>
        <taxon>Aspergillaceae</taxon>
        <taxon>Aspergillus</taxon>
        <taxon>Aspergillus subgen. Nidulantes</taxon>
    </lineage>
</organism>
<feature type="transmembrane region" description="Helical" evidence="5">
    <location>
        <begin position="196"/>
        <end position="216"/>
    </location>
</feature>
<reference evidence="7 8" key="1">
    <citation type="submission" date="2024-07" db="EMBL/GenBank/DDBJ databases">
        <title>Section-level genome sequencing and comparative genomics of Aspergillus sections Usti and Cavernicolus.</title>
        <authorList>
            <consortium name="Lawrence Berkeley National Laboratory"/>
            <person name="Nybo J.L."/>
            <person name="Vesth T.C."/>
            <person name="Theobald S."/>
            <person name="Frisvad J.C."/>
            <person name="Larsen T.O."/>
            <person name="Kjaerboelling I."/>
            <person name="Rothschild-Mancinelli K."/>
            <person name="Lyhne E.K."/>
            <person name="Kogle M.E."/>
            <person name="Barry K."/>
            <person name="Clum A."/>
            <person name="Na H."/>
            <person name="Ledsgaard L."/>
            <person name="Lin J."/>
            <person name="Lipzen A."/>
            <person name="Kuo A."/>
            <person name="Riley R."/>
            <person name="Mondo S."/>
            <person name="Labutti K."/>
            <person name="Haridas S."/>
            <person name="Pangalinan J."/>
            <person name="Salamov A.A."/>
            <person name="Simmons B.A."/>
            <person name="Magnuson J.K."/>
            <person name="Chen J."/>
            <person name="Drula E."/>
            <person name="Henrissat B."/>
            <person name="Wiebenga A."/>
            <person name="Lubbers R.J."/>
            <person name="Gomes A.C."/>
            <person name="Makela M.R."/>
            <person name="Stajich J."/>
            <person name="Grigoriev I.V."/>
            <person name="Mortensen U.H."/>
            <person name="De Vries R.P."/>
            <person name="Baker S.E."/>
            <person name="Andersen M.R."/>
        </authorList>
    </citation>
    <scope>NUCLEOTIDE SEQUENCE [LARGE SCALE GENOMIC DNA]</scope>
    <source>
        <strain evidence="7 8">CBS 123904</strain>
    </source>
</reference>
<feature type="domain" description="Major facilitator superfamily (MFS) profile" evidence="6">
    <location>
        <begin position="41"/>
        <end position="393"/>
    </location>
</feature>
<evidence type="ECO:0000313" key="8">
    <source>
        <dbReference type="Proteomes" id="UP001610446"/>
    </source>
</evidence>
<proteinExistence type="predicted"/>
<feature type="transmembrane region" description="Helical" evidence="5">
    <location>
        <begin position="106"/>
        <end position="125"/>
    </location>
</feature>
<dbReference type="Proteomes" id="UP001610446">
    <property type="component" value="Unassembled WGS sequence"/>
</dbReference>
<feature type="transmembrane region" description="Helical" evidence="5">
    <location>
        <begin position="76"/>
        <end position="94"/>
    </location>
</feature>
<dbReference type="InterPro" id="IPR036259">
    <property type="entry name" value="MFS_trans_sf"/>
</dbReference>
<keyword evidence="2 5" id="KW-0812">Transmembrane</keyword>
<accession>A0ABR4L1B5</accession>
<evidence type="ECO:0000313" key="7">
    <source>
        <dbReference type="EMBL" id="KAL2857307.1"/>
    </source>
</evidence>
<dbReference type="Pfam" id="PF07690">
    <property type="entry name" value="MFS_1"/>
    <property type="match status" value="1"/>
</dbReference>
<feature type="transmembrane region" description="Helical" evidence="5">
    <location>
        <begin position="131"/>
        <end position="152"/>
    </location>
</feature>
<gene>
    <name evidence="7" type="ORF">BJY01DRAFT_202580</name>
</gene>
<dbReference type="PANTHER" id="PTHR23501">
    <property type="entry name" value="MAJOR FACILITATOR SUPERFAMILY"/>
    <property type="match status" value="1"/>
</dbReference>
<dbReference type="PANTHER" id="PTHR23501:SF201">
    <property type="entry name" value="MFS AFLATOXIN EFFLUX PUMP"/>
    <property type="match status" value="1"/>
</dbReference>
<protein>
    <submittedName>
        <fullName evidence="7">Major facilitator superfamily domain-containing protein</fullName>
    </submittedName>
</protein>
<evidence type="ECO:0000256" key="1">
    <source>
        <dbReference type="ARBA" id="ARBA00004141"/>
    </source>
</evidence>
<keyword evidence="4 5" id="KW-0472">Membrane</keyword>
<dbReference type="InterPro" id="IPR020846">
    <property type="entry name" value="MFS_dom"/>
</dbReference>
<evidence type="ECO:0000259" key="6">
    <source>
        <dbReference type="PROSITE" id="PS50850"/>
    </source>
</evidence>
<feature type="transmembrane region" description="Helical" evidence="5">
    <location>
        <begin position="237"/>
        <end position="255"/>
    </location>
</feature>
<sequence>MQELTESSKSPQDSSAPAMEDLDLESPEHQFYPIGPKLILVTISLMLAVFCVALDNTIIAVAIPRITDEFNNLNDVGWYASAYLLTTCAFQLLYGKFYSLYSIKWVFLAALFLFELGSLICGVAPTSTALIVGRAVAGLGSAGIFTGALVTVAHTVALEKRPIFFGLIGGVYGIASVAGPLMGGAFTDKATWRWCFYVNLPIGGVTAVGLIFLLQLPARAKTQRESPFKVIKSLDPLGTLLFVPAIVCLLLALQWGDVTYAWSNGRIIALFVLFGALLIAFVVIQWRLKDTATVPPRIASQRTIASAALFGLFIGGSFFIMIYYIPIWVYLRSLINLTLKTGSNLAIVPSYTKRLRRPLRNQLTPHDPIKRTRNRRRRSPNDEVRLFYPFLLC</sequence>
<feature type="transmembrane region" description="Helical" evidence="5">
    <location>
        <begin position="38"/>
        <end position="64"/>
    </location>
</feature>
<evidence type="ECO:0000256" key="5">
    <source>
        <dbReference type="SAM" id="Phobius"/>
    </source>
</evidence>
<dbReference type="EMBL" id="JBFXLU010000004">
    <property type="protein sequence ID" value="KAL2857307.1"/>
    <property type="molecule type" value="Genomic_DNA"/>
</dbReference>
<evidence type="ECO:0000256" key="3">
    <source>
        <dbReference type="ARBA" id="ARBA00022989"/>
    </source>
</evidence>
<dbReference type="CDD" id="cd17502">
    <property type="entry name" value="MFS_Azr1_MDR_like"/>
    <property type="match status" value="1"/>
</dbReference>
<keyword evidence="8" id="KW-1185">Reference proteome</keyword>
<dbReference type="Gene3D" id="1.20.1250.20">
    <property type="entry name" value="MFS general substrate transporter like domains"/>
    <property type="match status" value="1"/>
</dbReference>
<feature type="transmembrane region" description="Helical" evidence="5">
    <location>
        <begin position="267"/>
        <end position="286"/>
    </location>
</feature>
<feature type="transmembrane region" description="Helical" evidence="5">
    <location>
        <begin position="164"/>
        <end position="184"/>
    </location>
</feature>
<evidence type="ECO:0000256" key="4">
    <source>
        <dbReference type="ARBA" id="ARBA00023136"/>
    </source>
</evidence>
<comment type="subcellular location">
    <subcellularLocation>
        <location evidence="1">Membrane</location>
        <topology evidence="1">Multi-pass membrane protein</topology>
    </subcellularLocation>
</comment>
<dbReference type="PRINTS" id="PR01036">
    <property type="entry name" value="TCRTETB"/>
</dbReference>
<evidence type="ECO:0000256" key="2">
    <source>
        <dbReference type="ARBA" id="ARBA00022692"/>
    </source>
</evidence>
<comment type="caution">
    <text evidence="7">The sequence shown here is derived from an EMBL/GenBank/DDBJ whole genome shotgun (WGS) entry which is preliminary data.</text>
</comment>